<feature type="transmembrane region" description="Helical" evidence="1">
    <location>
        <begin position="174"/>
        <end position="194"/>
    </location>
</feature>
<comment type="caution">
    <text evidence="3">The sequence shown here is derived from an EMBL/GenBank/DDBJ whole genome shotgun (WGS) entry which is preliminary data.</text>
</comment>
<protein>
    <submittedName>
        <fullName evidence="3">Type II CAAX endopeptidase family protein</fullName>
    </submittedName>
</protein>
<gene>
    <name evidence="3" type="ORF">QUF85_24715</name>
</gene>
<dbReference type="EMBL" id="JAUCFI010000003">
    <property type="protein sequence ID" value="MDM5286491.1"/>
    <property type="molecule type" value="Genomic_DNA"/>
</dbReference>
<evidence type="ECO:0000259" key="2">
    <source>
        <dbReference type="Pfam" id="PF02517"/>
    </source>
</evidence>
<feature type="transmembrane region" description="Helical" evidence="1">
    <location>
        <begin position="37"/>
        <end position="57"/>
    </location>
</feature>
<dbReference type="RefSeq" id="WP_289351058.1">
    <property type="nucleotide sequence ID" value="NZ_JAUCFI010000003.1"/>
</dbReference>
<feature type="transmembrane region" description="Helical" evidence="1">
    <location>
        <begin position="7"/>
        <end position="25"/>
    </location>
</feature>
<feature type="transmembrane region" description="Helical" evidence="1">
    <location>
        <begin position="201"/>
        <end position="218"/>
    </location>
</feature>
<organism evidence="3 4">
    <name type="scientific">Peribacillus frigoritolerans</name>
    <dbReference type="NCBI Taxonomy" id="450367"/>
    <lineage>
        <taxon>Bacteria</taxon>
        <taxon>Bacillati</taxon>
        <taxon>Bacillota</taxon>
        <taxon>Bacilli</taxon>
        <taxon>Bacillales</taxon>
        <taxon>Bacillaceae</taxon>
        <taxon>Peribacillus</taxon>
    </lineage>
</organism>
<keyword evidence="1" id="KW-0812">Transmembrane</keyword>
<dbReference type="Proteomes" id="UP001238973">
    <property type="component" value="Unassembled WGS sequence"/>
</dbReference>
<feature type="transmembrane region" description="Helical" evidence="1">
    <location>
        <begin position="143"/>
        <end position="168"/>
    </location>
</feature>
<keyword evidence="1" id="KW-1133">Transmembrane helix</keyword>
<dbReference type="PANTHER" id="PTHR35797:SF1">
    <property type="entry name" value="PROTEASE"/>
    <property type="match status" value="1"/>
</dbReference>
<dbReference type="Pfam" id="PF02517">
    <property type="entry name" value="Rce1-like"/>
    <property type="match status" value="1"/>
</dbReference>
<accession>A0AAJ1QSI8</accession>
<dbReference type="AlphaFoldDB" id="A0AAJ1QSI8"/>
<name>A0AAJ1QSI8_9BACI</name>
<evidence type="ECO:0000256" key="1">
    <source>
        <dbReference type="SAM" id="Phobius"/>
    </source>
</evidence>
<dbReference type="PANTHER" id="PTHR35797">
    <property type="entry name" value="PROTEASE-RELATED"/>
    <property type="match status" value="1"/>
</dbReference>
<dbReference type="GO" id="GO:0080120">
    <property type="term" value="P:CAAX-box protein maturation"/>
    <property type="evidence" value="ECO:0007669"/>
    <property type="project" value="UniProtKB-ARBA"/>
</dbReference>
<dbReference type="GO" id="GO:0004175">
    <property type="term" value="F:endopeptidase activity"/>
    <property type="evidence" value="ECO:0007669"/>
    <property type="project" value="UniProtKB-ARBA"/>
</dbReference>
<feature type="transmembrane region" description="Helical" evidence="1">
    <location>
        <begin position="81"/>
        <end position="101"/>
    </location>
</feature>
<proteinExistence type="predicted"/>
<dbReference type="InterPro" id="IPR042150">
    <property type="entry name" value="MmRce1-like"/>
</dbReference>
<dbReference type="InterPro" id="IPR003675">
    <property type="entry name" value="Rce1/LyrA-like_dom"/>
</dbReference>
<feature type="transmembrane region" description="Helical" evidence="1">
    <location>
        <begin position="113"/>
        <end position="131"/>
    </location>
</feature>
<feature type="domain" description="CAAX prenyl protease 2/Lysostaphin resistance protein A-like" evidence="2">
    <location>
        <begin position="111"/>
        <end position="213"/>
    </location>
</feature>
<keyword evidence="1" id="KW-0472">Membrane</keyword>
<reference evidence="3" key="1">
    <citation type="submission" date="2023-06" db="EMBL/GenBank/DDBJ databases">
        <title>Comparative genomics of Bacillaceae isolates and their secondary metabolite potential.</title>
        <authorList>
            <person name="Song L."/>
            <person name="Nielsen L.J."/>
            <person name="Mohite O."/>
            <person name="Xu X."/>
            <person name="Weber T."/>
            <person name="Kovacs A.T."/>
        </authorList>
    </citation>
    <scope>NUCLEOTIDE SEQUENCE</scope>
    <source>
        <strain evidence="3">G1S1</strain>
    </source>
</reference>
<feature type="transmembrane region" description="Helical" evidence="1">
    <location>
        <begin position="224"/>
        <end position="243"/>
    </location>
</feature>
<evidence type="ECO:0000313" key="4">
    <source>
        <dbReference type="Proteomes" id="UP001238973"/>
    </source>
</evidence>
<sequence length="259" mass="29764">MSKLKKYLFLTFSITFLSWGMIAVYTQIKNIPFGSSIALYILYILGVIGPAIAGITVSKRSDSKEDFSMFLKSCYQPPKNLNWYLFIIVIVLVFSLLPYFVVGGEQIVPVQYILLQIPIFILIGGLEEIGWRGFMLRELTKRIPALTSTLLVSIVWFFWHLPLFFIIGTYQYEYLNIPVFSISVISFSFLLSTVYYKTKSIFLCIMTHAFCNSVLNVFVSNQSLLGGIIALVFSLFIYLLFVNNRNRSLIMKKVDTYIE</sequence>
<evidence type="ECO:0000313" key="3">
    <source>
        <dbReference type="EMBL" id="MDM5286491.1"/>
    </source>
</evidence>